<keyword evidence="2" id="KW-1185">Reference proteome</keyword>
<comment type="caution">
    <text evidence="1">The sequence shown here is derived from an EMBL/GenBank/DDBJ whole genome shotgun (WGS) entry which is preliminary data.</text>
</comment>
<dbReference type="EMBL" id="BLXT01000924">
    <property type="protein sequence ID" value="GFN81382.1"/>
    <property type="molecule type" value="Genomic_DNA"/>
</dbReference>
<organism evidence="1 2">
    <name type="scientific">Plakobranchus ocellatus</name>
    <dbReference type="NCBI Taxonomy" id="259542"/>
    <lineage>
        <taxon>Eukaryota</taxon>
        <taxon>Metazoa</taxon>
        <taxon>Spiralia</taxon>
        <taxon>Lophotrochozoa</taxon>
        <taxon>Mollusca</taxon>
        <taxon>Gastropoda</taxon>
        <taxon>Heterobranchia</taxon>
        <taxon>Euthyneura</taxon>
        <taxon>Panpulmonata</taxon>
        <taxon>Sacoglossa</taxon>
        <taxon>Placobranchoidea</taxon>
        <taxon>Plakobranchidae</taxon>
        <taxon>Plakobranchus</taxon>
    </lineage>
</organism>
<name>A0AAV3YGW3_9GAST</name>
<reference evidence="1 2" key="1">
    <citation type="journal article" date="2021" name="Elife">
        <title>Chloroplast acquisition without the gene transfer in kleptoplastic sea slugs, Plakobranchus ocellatus.</title>
        <authorList>
            <person name="Maeda T."/>
            <person name="Takahashi S."/>
            <person name="Yoshida T."/>
            <person name="Shimamura S."/>
            <person name="Takaki Y."/>
            <person name="Nagai Y."/>
            <person name="Toyoda A."/>
            <person name="Suzuki Y."/>
            <person name="Arimoto A."/>
            <person name="Ishii H."/>
            <person name="Satoh N."/>
            <person name="Nishiyama T."/>
            <person name="Hasebe M."/>
            <person name="Maruyama T."/>
            <person name="Minagawa J."/>
            <person name="Obokata J."/>
            <person name="Shigenobu S."/>
        </authorList>
    </citation>
    <scope>NUCLEOTIDE SEQUENCE [LARGE SCALE GENOMIC DNA]</scope>
</reference>
<gene>
    <name evidence="1" type="ORF">PoB_000788800</name>
</gene>
<dbReference type="AlphaFoldDB" id="A0AAV3YGW3"/>
<evidence type="ECO:0000313" key="1">
    <source>
        <dbReference type="EMBL" id="GFN81382.1"/>
    </source>
</evidence>
<protein>
    <submittedName>
        <fullName evidence="1">Uncharacterized protein</fullName>
    </submittedName>
</protein>
<proteinExistence type="predicted"/>
<dbReference type="Proteomes" id="UP000735302">
    <property type="component" value="Unassembled WGS sequence"/>
</dbReference>
<sequence>MNKEKTKVVKTINLQLSGLPGYVRYRFQIHEHAPHLGAKTETFVWTPRVGAIQNRTHRQNHRNHEKALRKAGAGLAARHPVTGATFHCRLPNFTSL</sequence>
<accession>A0AAV3YGW3</accession>
<evidence type="ECO:0000313" key="2">
    <source>
        <dbReference type="Proteomes" id="UP000735302"/>
    </source>
</evidence>